<dbReference type="GO" id="GO:0004567">
    <property type="term" value="F:beta-mannosidase activity"/>
    <property type="evidence" value="ECO:0007669"/>
    <property type="project" value="UniProtKB-EC"/>
</dbReference>
<evidence type="ECO:0000256" key="6">
    <source>
        <dbReference type="ARBA" id="ARBA00023295"/>
    </source>
</evidence>
<evidence type="ECO:0000256" key="1">
    <source>
        <dbReference type="ARBA" id="ARBA00000829"/>
    </source>
</evidence>
<dbReference type="InterPro" id="IPR036156">
    <property type="entry name" value="Beta-gal/glucu_dom_sf"/>
</dbReference>
<dbReference type="InterPro" id="IPR008979">
    <property type="entry name" value="Galactose-bd-like_sf"/>
</dbReference>
<accession>A0A9X0C1J9</accession>
<dbReference type="EC" id="3.2.1.25" evidence="3"/>
<keyword evidence="5" id="KW-0119">Carbohydrate metabolism</keyword>
<reference evidence="14" key="1">
    <citation type="submission" date="2022-12" db="EMBL/GenBank/DDBJ databases">
        <authorList>
            <person name="Petersen C."/>
        </authorList>
    </citation>
    <scope>NUCLEOTIDE SEQUENCE</scope>
    <source>
        <strain evidence="14">IBT 29495</strain>
    </source>
</reference>
<dbReference type="InterPro" id="IPR013783">
    <property type="entry name" value="Ig-like_fold"/>
</dbReference>
<dbReference type="Proteomes" id="UP001149954">
    <property type="component" value="Unassembled WGS sequence"/>
</dbReference>
<organism evidence="14 15">
    <name type="scientific">Penicillium fimorum</name>
    <dbReference type="NCBI Taxonomy" id="1882269"/>
    <lineage>
        <taxon>Eukaryota</taxon>
        <taxon>Fungi</taxon>
        <taxon>Dikarya</taxon>
        <taxon>Ascomycota</taxon>
        <taxon>Pezizomycotina</taxon>
        <taxon>Eurotiomycetes</taxon>
        <taxon>Eurotiomycetidae</taxon>
        <taxon>Eurotiales</taxon>
        <taxon>Aspergillaceae</taxon>
        <taxon>Penicillium</taxon>
    </lineage>
</organism>
<dbReference type="Gene3D" id="2.60.40.10">
    <property type="entry name" value="Immunoglobulins"/>
    <property type="match status" value="1"/>
</dbReference>
<dbReference type="Gene3D" id="2.60.120.260">
    <property type="entry name" value="Galactose-binding domain-like"/>
    <property type="match status" value="1"/>
</dbReference>
<dbReference type="AlphaFoldDB" id="A0A9X0C1J9"/>
<dbReference type="Pfam" id="PF00703">
    <property type="entry name" value="Glyco_hydro_2"/>
    <property type="match status" value="1"/>
</dbReference>
<sequence>MMFSKQVLSTEWTFKDRDDAALDAWMPVTGVPSTVQQDLIANKRLDDPYLGFNELKARWVNEKAWVYRRTFQRPEIPTGATVALVFDGLDTFASVRLNGKTILESSNMFLGHRVDITQTLGSPESTNVLEIEFDCAQLKATELRNKDQNHKWHGFNGDMARLGVRKAQYHWGWDWGPVIMTAGIWREVRLEVYSARVEDVWPQTHLAPDRKMATVTAVAKIDQSNSEGCVARFHLTLRGHEIAQQDILIPTDQKAEASFKVTNPELWWPHGYGPQTLYDVSVSLLCDGNELHKVSKKFGIRSAEVIQQPDKHGKSFFFRVNGVDIFCGGSCWIPADNLLPSISAERYRKWIELMVAGGQVMTRVWGGGIYEDDAFYDACDELGVLVWQDFMFGCGNYPVWPELLESVRQETVYNVQRLRHHPSIVIYVGNNEDYQVQEQSGLTYNYEDKDPESWLKSDFPARYIYENLLPELVSEYSPSTFYHPGSPWGDGKATSDPTVGDIHQWNVWHGTQEKYQIFDTLGGRFNSEFGMEAFPHMSTIEYFLEDEKDKHPQSQVMDFHNKADGHERRLATYLVENLRMATDLETYSYLTQVVQADTMMFGYSGWRRQWGDERKCGGALLWQINDCWPTISWAIVDYFLRPKPAYYTVKRVMQPLVIGVRREHHDWSVVHAVPPTKSRYEMWVASNRQDVLHGTVELRFLSVVTGRDLRTPIVFTDVTIAANGTSDITSGIIDHVTQPEPHILATRLWIDGQIVARDVDWPQPLKYLDFADRGLEVRQQPGASAGQQLLIISSRKPVKCLVFEERENVRISDSAIDIVPGDEQVVEVTGLSDSDLPLGYRYLGQ</sequence>
<feature type="domain" description="Glycoside hydrolase family 2 immunoglobulin-like beta-sandwich" evidence="11">
    <location>
        <begin position="195"/>
        <end position="301"/>
    </location>
</feature>
<comment type="caution">
    <text evidence="14">The sequence shown here is derived from an EMBL/GenBank/DDBJ whole genome shotgun (WGS) entry which is preliminary data.</text>
</comment>
<gene>
    <name evidence="14" type="ORF">N7463_010543</name>
</gene>
<evidence type="ECO:0000313" key="15">
    <source>
        <dbReference type="Proteomes" id="UP001149954"/>
    </source>
</evidence>
<proteinExistence type="inferred from homology"/>
<evidence type="ECO:0000256" key="3">
    <source>
        <dbReference type="ARBA" id="ARBA00012754"/>
    </source>
</evidence>
<comment type="catalytic activity">
    <reaction evidence="1">
        <text>Hydrolysis of terminal, non-reducing beta-D-mannose residues in beta-D-mannosides.</text>
        <dbReference type="EC" id="3.2.1.25"/>
    </reaction>
</comment>
<dbReference type="Gene3D" id="3.20.20.80">
    <property type="entry name" value="Glycosidases"/>
    <property type="match status" value="1"/>
</dbReference>
<evidence type="ECO:0000259" key="13">
    <source>
        <dbReference type="Pfam" id="PF22666"/>
    </source>
</evidence>
<evidence type="ECO:0000259" key="12">
    <source>
        <dbReference type="Pfam" id="PF17786"/>
    </source>
</evidence>
<comment type="similarity">
    <text evidence="8">Belongs to the glycosyl hydrolase 2 family. Beta-mannosidase B subfamily.</text>
</comment>
<dbReference type="InterPro" id="IPR054593">
    <property type="entry name" value="Beta-mannosidase-like_N2"/>
</dbReference>
<evidence type="ECO:0000256" key="9">
    <source>
        <dbReference type="ARBA" id="ARBA00041069"/>
    </source>
</evidence>
<comment type="pathway">
    <text evidence="2">Glycan metabolism; N-glycan degradation.</text>
</comment>
<dbReference type="InterPro" id="IPR017853">
    <property type="entry name" value="GH"/>
</dbReference>
<evidence type="ECO:0000313" key="14">
    <source>
        <dbReference type="EMBL" id="KAJ5494456.1"/>
    </source>
</evidence>
<dbReference type="SUPFAM" id="SSF51445">
    <property type="entry name" value="(Trans)glycosidases"/>
    <property type="match status" value="1"/>
</dbReference>
<dbReference type="InterPro" id="IPR041447">
    <property type="entry name" value="Mannosidase_ig"/>
</dbReference>
<evidence type="ECO:0000256" key="10">
    <source>
        <dbReference type="ARBA" id="ARBA00041614"/>
    </source>
</evidence>
<protein>
    <recommendedName>
        <fullName evidence="9">Beta-mannosidase B</fullName>
        <ecNumber evidence="3">3.2.1.25</ecNumber>
    </recommendedName>
    <alternativeName>
        <fullName evidence="10">Mannanase B</fullName>
    </alternativeName>
</protein>
<dbReference type="GO" id="GO:0006516">
    <property type="term" value="P:glycoprotein catabolic process"/>
    <property type="evidence" value="ECO:0007669"/>
    <property type="project" value="TreeGrafter"/>
</dbReference>
<evidence type="ECO:0000256" key="2">
    <source>
        <dbReference type="ARBA" id="ARBA00004740"/>
    </source>
</evidence>
<evidence type="ECO:0000256" key="8">
    <source>
        <dbReference type="ARBA" id="ARBA00038429"/>
    </source>
</evidence>
<dbReference type="InterPro" id="IPR050887">
    <property type="entry name" value="Beta-mannosidase_GH2"/>
</dbReference>
<dbReference type="FunFam" id="3.20.20.80:FF:000050">
    <property type="entry name" value="Beta-mannosidase B"/>
    <property type="match status" value="1"/>
</dbReference>
<feature type="domain" description="Beta-mannosidase-like galactose-binding" evidence="13">
    <location>
        <begin position="12"/>
        <end position="186"/>
    </location>
</feature>
<evidence type="ECO:0000256" key="5">
    <source>
        <dbReference type="ARBA" id="ARBA00023277"/>
    </source>
</evidence>
<dbReference type="SUPFAM" id="SSF49303">
    <property type="entry name" value="beta-Galactosidase/glucuronidase domain"/>
    <property type="match status" value="2"/>
</dbReference>
<evidence type="ECO:0000256" key="7">
    <source>
        <dbReference type="ARBA" id="ARBA00023326"/>
    </source>
</evidence>
<keyword evidence="4 14" id="KW-0378">Hydrolase</keyword>
<feature type="domain" description="Mannosidase Ig/CBM-like" evidence="12">
    <location>
        <begin position="679"/>
        <end position="767"/>
    </location>
</feature>
<keyword evidence="15" id="KW-1185">Reference proteome</keyword>
<dbReference type="GO" id="GO:0000272">
    <property type="term" value="P:polysaccharide catabolic process"/>
    <property type="evidence" value="ECO:0007669"/>
    <property type="project" value="UniProtKB-KW"/>
</dbReference>
<dbReference type="EMBL" id="JAPWDS010000006">
    <property type="protein sequence ID" value="KAJ5494456.1"/>
    <property type="molecule type" value="Genomic_DNA"/>
</dbReference>
<dbReference type="PANTHER" id="PTHR43730:SF1">
    <property type="entry name" value="BETA-MANNOSIDASE"/>
    <property type="match status" value="1"/>
</dbReference>
<keyword evidence="7" id="KW-0624">Polysaccharide degradation</keyword>
<name>A0A9X0C1J9_9EURO</name>
<dbReference type="InterPro" id="IPR006102">
    <property type="entry name" value="Ig-like_GH2"/>
</dbReference>
<evidence type="ECO:0000256" key="4">
    <source>
        <dbReference type="ARBA" id="ARBA00022801"/>
    </source>
</evidence>
<dbReference type="SUPFAM" id="SSF49785">
    <property type="entry name" value="Galactose-binding domain-like"/>
    <property type="match status" value="1"/>
</dbReference>
<dbReference type="PANTHER" id="PTHR43730">
    <property type="entry name" value="BETA-MANNOSIDASE"/>
    <property type="match status" value="1"/>
</dbReference>
<reference evidence="14" key="2">
    <citation type="journal article" date="2023" name="IMA Fungus">
        <title>Comparative genomic study of the Penicillium genus elucidates a diverse pangenome and 15 lateral gene transfer events.</title>
        <authorList>
            <person name="Petersen C."/>
            <person name="Sorensen T."/>
            <person name="Nielsen M.R."/>
            <person name="Sondergaard T.E."/>
            <person name="Sorensen J.L."/>
            <person name="Fitzpatrick D.A."/>
            <person name="Frisvad J.C."/>
            <person name="Nielsen K.L."/>
        </authorList>
    </citation>
    <scope>NUCLEOTIDE SEQUENCE</scope>
    <source>
        <strain evidence="14">IBT 29495</strain>
    </source>
</reference>
<keyword evidence="6" id="KW-0326">Glycosidase</keyword>
<dbReference type="FunFam" id="2.60.120.260:FF:000118">
    <property type="entry name" value="Beta-mannosidase B"/>
    <property type="match status" value="1"/>
</dbReference>
<dbReference type="Pfam" id="PF22666">
    <property type="entry name" value="Glyco_hydro_2_N2"/>
    <property type="match status" value="1"/>
</dbReference>
<evidence type="ECO:0000259" key="11">
    <source>
        <dbReference type="Pfam" id="PF00703"/>
    </source>
</evidence>
<dbReference type="OrthoDB" id="2866996at2759"/>
<dbReference type="Pfam" id="PF17786">
    <property type="entry name" value="Mannosidase_ig"/>
    <property type="match status" value="1"/>
</dbReference>